<dbReference type="EMBL" id="CP017111">
    <property type="protein sequence ID" value="AOO65619.1"/>
    <property type="molecule type" value="Genomic_DNA"/>
</dbReference>
<evidence type="ECO:0000313" key="3">
    <source>
        <dbReference type="EMBL" id="AOO65619.1"/>
    </source>
</evidence>
<dbReference type="Gene3D" id="3.40.50.720">
    <property type="entry name" value="NAD(P)-binding Rossmann-like Domain"/>
    <property type="match status" value="1"/>
</dbReference>
<dbReference type="AlphaFoldDB" id="A0A1D7TKU3"/>
<name>A0A1D7TKU3_9BACT</name>
<accession>A0A1D7TKU3</accession>
<feature type="domain" description="XdhC Rossmann" evidence="2">
    <location>
        <begin position="196"/>
        <end position="338"/>
    </location>
</feature>
<protein>
    <submittedName>
        <fullName evidence="3">Putative xanthine dehydrogenase accessory protein</fullName>
    </submittedName>
</protein>
<evidence type="ECO:0000259" key="2">
    <source>
        <dbReference type="Pfam" id="PF13478"/>
    </source>
</evidence>
<gene>
    <name evidence="3" type="ORF">SHALO_1848</name>
</gene>
<reference evidence="4" key="1">
    <citation type="submission" date="2016-08" db="EMBL/GenBank/DDBJ databases">
        <title>Complete genome sequence of the organohalide-respiring Epsilonproteobacterium Sulfurospirillum halorespirans.</title>
        <authorList>
            <person name="Goris T."/>
            <person name="Zimmermann J."/>
            <person name="Schenz B."/>
            <person name="Lemos M."/>
            <person name="Hackermueller J."/>
            <person name="Diekert G."/>
        </authorList>
    </citation>
    <scope>NUCLEOTIDE SEQUENCE [LARGE SCALE GENOMIC DNA]</scope>
    <source>
        <strain>DSM 13726</strain>
        <strain evidence="4">PCE-M2</strain>
    </source>
</reference>
<dbReference type="Proteomes" id="UP000094609">
    <property type="component" value="Chromosome"/>
</dbReference>
<organism evidence="3 4">
    <name type="scientific">Sulfurospirillum halorespirans DSM 13726</name>
    <dbReference type="NCBI Taxonomy" id="1193502"/>
    <lineage>
        <taxon>Bacteria</taxon>
        <taxon>Pseudomonadati</taxon>
        <taxon>Campylobacterota</taxon>
        <taxon>Epsilonproteobacteria</taxon>
        <taxon>Campylobacterales</taxon>
        <taxon>Sulfurospirillaceae</taxon>
        <taxon>Sulfurospirillum</taxon>
    </lineage>
</organism>
<dbReference type="NCBIfam" id="NF045664">
    <property type="entry name" value="XdhC_rel_AOR"/>
    <property type="match status" value="1"/>
</dbReference>
<dbReference type="InterPro" id="IPR052698">
    <property type="entry name" value="MoCofactor_Util/Proc"/>
</dbReference>
<dbReference type="RefSeq" id="WP_069478277.1">
    <property type="nucleotide sequence ID" value="NZ_CP017111.1"/>
</dbReference>
<dbReference type="Pfam" id="PF13478">
    <property type="entry name" value="XdhC_C"/>
    <property type="match status" value="1"/>
</dbReference>
<sequence>MKTIVEHIVDSLNEQHEIVTATILHKSGSAPREAGTKMVIRKDTSIEGTIGGGTLEAMAMQLAPEVFKTKQSSIEDIELTDDDARAAGMVCGGEVSVLLEHIDALDISQLNIYHKAKELKTVGTDFIMITNISQTNRRMSGKHKWICTETELFGEEDKEVQGIVRELRENFYHVKFHLHVGKNRYMIEPFYAMDRLYIVGAGHVSQQIALLSKSLGFYTVVIDDREAFANKERFPSADEIHVVSSTYEGLLQEVGIPPNSYIAIVTRGVDKVVLEQALRMRAKYIGMIGSKTKRNYVYAELLKEGFAQQELDVVHCPIGVSINAQTPEEIAISIVAELTQVKRS</sequence>
<dbReference type="KEGG" id="shal:SHALO_1848"/>
<proteinExistence type="predicted"/>
<dbReference type="InterPro" id="IPR003777">
    <property type="entry name" value="XdhC_CoxI"/>
</dbReference>
<dbReference type="STRING" id="1193502.SHALO_1848"/>
<evidence type="ECO:0000259" key="1">
    <source>
        <dbReference type="Pfam" id="PF02625"/>
    </source>
</evidence>
<dbReference type="PANTHER" id="PTHR30388">
    <property type="entry name" value="ALDEHYDE OXIDOREDUCTASE MOLYBDENUM COFACTOR ASSEMBLY PROTEIN"/>
    <property type="match status" value="1"/>
</dbReference>
<dbReference type="InterPro" id="IPR027051">
    <property type="entry name" value="XdhC_Rossmann_dom"/>
</dbReference>
<dbReference type="Pfam" id="PF02625">
    <property type="entry name" value="XdhC_CoxI"/>
    <property type="match status" value="1"/>
</dbReference>
<keyword evidence="4" id="KW-1185">Reference proteome</keyword>
<feature type="domain" description="XdhC- CoxI" evidence="1">
    <location>
        <begin position="13"/>
        <end position="76"/>
    </location>
</feature>
<dbReference type="PATRIC" id="fig|1193502.14.peg.1877"/>
<dbReference type="PANTHER" id="PTHR30388:SF6">
    <property type="entry name" value="XANTHINE DEHYDROGENASE SUBUNIT A-RELATED"/>
    <property type="match status" value="1"/>
</dbReference>
<evidence type="ECO:0000313" key="4">
    <source>
        <dbReference type="Proteomes" id="UP000094609"/>
    </source>
</evidence>